<dbReference type="EMBL" id="UINC01217820">
    <property type="protein sequence ID" value="SVE44591.1"/>
    <property type="molecule type" value="Genomic_DNA"/>
</dbReference>
<feature type="non-terminal residue" evidence="1">
    <location>
        <position position="67"/>
    </location>
</feature>
<name>A0A383DJH7_9ZZZZ</name>
<dbReference type="AlphaFoldDB" id="A0A383DJH7"/>
<proteinExistence type="predicted"/>
<protein>
    <recommendedName>
        <fullName evidence="2">AMP-dependent synthetase/ligase domain-containing protein</fullName>
    </recommendedName>
</protein>
<sequence length="67" mass="7769">MSKLFKNLKKFNNKIALIGLDEKKYSYKEILKAAEQIDLKIENRSLILMIADNNAESIMGYISFIRS</sequence>
<reference evidence="1" key="1">
    <citation type="submission" date="2018-05" db="EMBL/GenBank/DDBJ databases">
        <authorList>
            <person name="Lanie J.A."/>
            <person name="Ng W.-L."/>
            <person name="Kazmierczak K.M."/>
            <person name="Andrzejewski T.M."/>
            <person name="Davidsen T.M."/>
            <person name="Wayne K.J."/>
            <person name="Tettelin H."/>
            <person name="Glass J.I."/>
            <person name="Rusch D."/>
            <person name="Podicherti R."/>
            <person name="Tsui H.-C.T."/>
            <person name="Winkler M.E."/>
        </authorList>
    </citation>
    <scope>NUCLEOTIDE SEQUENCE</scope>
</reference>
<evidence type="ECO:0008006" key="2">
    <source>
        <dbReference type="Google" id="ProtNLM"/>
    </source>
</evidence>
<organism evidence="1">
    <name type="scientific">marine metagenome</name>
    <dbReference type="NCBI Taxonomy" id="408172"/>
    <lineage>
        <taxon>unclassified sequences</taxon>
        <taxon>metagenomes</taxon>
        <taxon>ecological metagenomes</taxon>
    </lineage>
</organism>
<accession>A0A383DJH7</accession>
<gene>
    <name evidence="1" type="ORF">METZ01_LOCUS497445</name>
</gene>
<evidence type="ECO:0000313" key="1">
    <source>
        <dbReference type="EMBL" id="SVE44591.1"/>
    </source>
</evidence>